<accession>A0A9W7ZZ77</accession>
<dbReference type="AlphaFoldDB" id="A0A9W7ZZ77"/>
<protein>
    <recommendedName>
        <fullName evidence="4">Carbohydrate-binding module family 19 domain-containing protein</fullName>
    </recommendedName>
</protein>
<organism evidence="2 3">
    <name type="scientific">Tieghemiomyces parasiticus</name>
    <dbReference type="NCBI Taxonomy" id="78921"/>
    <lineage>
        <taxon>Eukaryota</taxon>
        <taxon>Fungi</taxon>
        <taxon>Fungi incertae sedis</taxon>
        <taxon>Zoopagomycota</taxon>
        <taxon>Kickxellomycotina</taxon>
        <taxon>Dimargaritomycetes</taxon>
        <taxon>Dimargaritales</taxon>
        <taxon>Dimargaritaceae</taxon>
        <taxon>Tieghemiomyces</taxon>
    </lineage>
</organism>
<proteinExistence type="predicted"/>
<dbReference type="Proteomes" id="UP001150569">
    <property type="component" value="Unassembled WGS sequence"/>
</dbReference>
<feature type="signal peptide" evidence="1">
    <location>
        <begin position="1"/>
        <end position="21"/>
    </location>
</feature>
<evidence type="ECO:0008006" key="4">
    <source>
        <dbReference type="Google" id="ProtNLM"/>
    </source>
</evidence>
<feature type="chain" id="PRO_5040731702" description="Carbohydrate-binding module family 19 domain-containing protein" evidence="1">
    <location>
        <begin position="22"/>
        <end position="83"/>
    </location>
</feature>
<keyword evidence="1" id="KW-0732">Signal</keyword>
<dbReference type="EMBL" id="JANBPT010000468">
    <property type="protein sequence ID" value="KAJ1919587.1"/>
    <property type="molecule type" value="Genomic_DNA"/>
</dbReference>
<keyword evidence="3" id="KW-1185">Reference proteome</keyword>
<gene>
    <name evidence="2" type="ORF">IWQ60_007210</name>
</gene>
<evidence type="ECO:0000313" key="2">
    <source>
        <dbReference type="EMBL" id="KAJ1919587.1"/>
    </source>
</evidence>
<comment type="caution">
    <text evidence="2">The sequence shown here is derived from an EMBL/GenBank/DDBJ whole genome shotgun (WGS) entry which is preliminary data.</text>
</comment>
<reference evidence="2" key="1">
    <citation type="submission" date="2022-07" db="EMBL/GenBank/DDBJ databases">
        <title>Phylogenomic reconstructions and comparative analyses of Kickxellomycotina fungi.</title>
        <authorList>
            <person name="Reynolds N.K."/>
            <person name="Stajich J.E."/>
            <person name="Barry K."/>
            <person name="Grigoriev I.V."/>
            <person name="Crous P."/>
            <person name="Smith M.E."/>
        </authorList>
    </citation>
    <scope>NUCLEOTIDE SEQUENCE</scope>
    <source>
        <strain evidence="2">RSA 861</strain>
    </source>
</reference>
<name>A0A9W7ZZ77_9FUNG</name>
<evidence type="ECO:0000256" key="1">
    <source>
        <dbReference type="SAM" id="SignalP"/>
    </source>
</evidence>
<sequence length="83" mass="8699">MKFTATALALVAGFLVTTAVALPEDDASTLAKPKPKTCTQGHMACGGTYPQGFTVCDWGNLVSFACAPGTKCYPNGNYIICNY</sequence>
<evidence type="ECO:0000313" key="3">
    <source>
        <dbReference type="Proteomes" id="UP001150569"/>
    </source>
</evidence>